<dbReference type="EMBL" id="CP081303">
    <property type="protein sequence ID" value="QZE14812.1"/>
    <property type="molecule type" value="Genomic_DNA"/>
</dbReference>
<evidence type="ECO:0000313" key="2">
    <source>
        <dbReference type="Proteomes" id="UP000826212"/>
    </source>
</evidence>
<gene>
    <name evidence="1" type="ORF">K4L44_02825</name>
</gene>
<accession>A0AC61NGQ4</accession>
<proteinExistence type="predicted"/>
<sequence length="174" mass="20533">MLYFFRILSPDHPNFICEIQVDGTSNLFTFHKAIQSACKIEEDFCSFFTCDDQWNKHIEYTAVDMGIEGDNLFSMESTTLSDLITEKKQKLVYGYDIIQNRNLYIEVTEFWTERNLDMPVLCFMEGDILSEMISNAENALSLEEDENIHDPYYEEDEWDEDFDTEFQSIDDLDI</sequence>
<reference evidence="1" key="1">
    <citation type="submission" date="2021-08" db="EMBL/GenBank/DDBJ databases">
        <title>Novel anaerobic bacterium isolated from sea squirt in East Sea, Republic of Korea.</title>
        <authorList>
            <person name="Nguyen T.H."/>
            <person name="Li Z."/>
            <person name="Lee Y.-J."/>
            <person name="Ko J."/>
            <person name="Kim S.-G."/>
        </authorList>
    </citation>
    <scope>NUCLEOTIDE SEQUENCE</scope>
    <source>
        <strain evidence="1">KCTC 25031</strain>
    </source>
</reference>
<name>A0AC61NGQ4_9BACT</name>
<keyword evidence="2" id="KW-1185">Reference proteome</keyword>
<protein>
    <submittedName>
        <fullName evidence="1">Plasmid pRiA4b ORF-3 family protein</fullName>
    </submittedName>
</protein>
<evidence type="ECO:0000313" key="1">
    <source>
        <dbReference type="EMBL" id="QZE14812.1"/>
    </source>
</evidence>
<dbReference type="Proteomes" id="UP000826212">
    <property type="component" value="Chromosome"/>
</dbReference>
<organism evidence="1 2">
    <name type="scientific">Halosquirtibacter laminarini</name>
    <dbReference type="NCBI Taxonomy" id="3374600"/>
    <lineage>
        <taxon>Bacteria</taxon>
        <taxon>Pseudomonadati</taxon>
        <taxon>Bacteroidota</taxon>
        <taxon>Bacteroidia</taxon>
        <taxon>Marinilabiliales</taxon>
        <taxon>Prolixibacteraceae</taxon>
        <taxon>Halosquirtibacter</taxon>
    </lineage>
</organism>